<feature type="non-terminal residue" evidence="1">
    <location>
        <position position="163"/>
    </location>
</feature>
<sequence>MSPTGRIAFRAFTCVNNGLSRTLKSRVDIAPAFDPSALTPGSTPPFKSFVAVWDTGATASVITQKVVDACNLKPTGMMRVYHADGEANAETYIVNIALPNKVAFRDMKVTKGNLRGIDALIGMDIINEGDLAITNAGGKTAFSFRMPSVARIDYVKEAKTTKP</sequence>
<comment type="caution">
    <text evidence="1">The sequence shown here is derived from an EMBL/GenBank/DDBJ whole genome shotgun (WGS) entry which is preliminary data.</text>
</comment>
<dbReference type="InterPro" id="IPR021109">
    <property type="entry name" value="Peptidase_aspartic_dom_sf"/>
</dbReference>
<organism evidence="1">
    <name type="scientific">marine sediment metagenome</name>
    <dbReference type="NCBI Taxonomy" id="412755"/>
    <lineage>
        <taxon>unclassified sequences</taxon>
        <taxon>metagenomes</taxon>
        <taxon>ecological metagenomes</taxon>
    </lineage>
</organism>
<gene>
    <name evidence="1" type="ORF">S01H1_52432</name>
</gene>
<proteinExistence type="predicted"/>
<dbReference type="SUPFAM" id="SSF50630">
    <property type="entry name" value="Acid proteases"/>
    <property type="match status" value="1"/>
</dbReference>
<evidence type="ECO:0008006" key="2">
    <source>
        <dbReference type="Google" id="ProtNLM"/>
    </source>
</evidence>
<protein>
    <recommendedName>
        <fullName evidence="2">Peptidase A2 domain-containing protein</fullName>
    </recommendedName>
</protein>
<reference evidence="1" key="1">
    <citation type="journal article" date="2014" name="Front. Microbiol.">
        <title>High frequency of phylogenetically diverse reductive dehalogenase-homologous genes in deep subseafloor sedimentary metagenomes.</title>
        <authorList>
            <person name="Kawai M."/>
            <person name="Futagami T."/>
            <person name="Toyoda A."/>
            <person name="Takaki Y."/>
            <person name="Nishi S."/>
            <person name="Hori S."/>
            <person name="Arai W."/>
            <person name="Tsubouchi T."/>
            <person name="Morono Y."/>
            <person name="Uchiyama I."/>
            <person name="Ito T."/>
            <person name="Fujiyama A."/>
            <person name="Inagaki F."/>
            <person name="Takami H."/>
        </authorList>
    </citation>
    <scope>NUCLEOTIDE SEQUENCE</scope>
    <source>
        <strain evidence="1">Expedition CK06-06</strain>
    </source>
</reference>
<dbReference type="Gene3D" id="2.40.70.10">
    <property type="entry name" value="Acid Proteases"/>
    <property type="match status" value="1"/>
</dbReference>
<accession>X0VUL3</accession>
<dbReference type="Pfam" id="PF13975">
    <property type="entry name" value="gag-asp_proteas"/>
    <property type="match status" value="1"/>
</dbReference>
<dbReference type="AlphaFoldDB" id="X0VUL3"/>
<evidence type="ECO:0000313" key="1">
    <source>
        <dbReference type="EMBL" id="GAG16138.1"/>
    </source>
</evidence>
<name>X0VUL3_9ZZZZ</name>
<dbReference type="EMBL" id="BARS01033889">
    <property type="protein sequence ID" value="GAG16138.1"/>
    <property type="molecule type" value="Genomic_DNA"/>
</dbReference>